<gene>
    <name evidence="2" type="ORF">EDC03_3176</name>
</gene>
<dbReference type="RefSeq" id="WP_158674336.1">
    <property type="nucleotide sequence ID" value="NZ_RJKN01000010.1"/>
</dbReference>
<dbReference type="Pfam" id="PF08486">
    <property type="entry name" value="SpoIID"/>
    <property type="match status" value="1"/>
</dbReference>
<keyword evidence="3" id="KW-1185">Reference proteome</keyword>
<accession>A0A3N1G902</accession>
<dbReference type="OrthoDB" id="9773852at2"/>
<protein>
    <submittedName>
        <fullName evidence="2">SpoIID/LytB domain protein</fullName>
    </submittedName>
</protein>
<evidence type="ECO:0000313" key="2">
    <source>
        <dbReference type="EMBL" id="ROP26706.1"/>
    </source>
</evidence>
<dbReference type="PROSITE" id="PS51318">
    <property type="entry name" value="TAT"/>
    <property type="match status" value="1"/>
</dbReference>
<comment type="caution">
    <text evidence="2">The sequence shown here is derived from an EMBL/GenBank/DDBJ whole genome shotgun (WGS) entry which is preliminary data.</text>
</comment>
<dbReference type="SUPFAM" id="SSF69318">
    <property type="entry name" value="Integrin alpha N-terminal domain"/>
    <property type="match status" value="1"/>
</dbReference>
<dbReference type="Proteomes" id="UP000276232">
    <property type="component" value="Unassembled WGS sequence"/>
</dbReference>
<dbReference type="InterPro" id="IPR028994">
    <property type="entry name" value="Integrin_alpha_N"/>
</dbReference>
<organism evidence="2 3">
    <name type="scientific">Pseudokineococcus lusitanus</name>
    <dbReference type="NCBI Taxonomy" id="763993"/>
    <lineage>
        <taxon>Bacteria</taxon>
        <taxon>Bacillati</taxon>
        <taxon>Actinomycetota</taxon>
        <taxon>Actinomycetes</taxon>
        <taxon>Kineosporiales</taxon>
        <taxon>Kineosporiaceae</taxon>
        <taxon>Pseudokineococcus</taxon>
    </lineage>
</organism>
<name>A0A3N1G902_9ACTN</name>
<sequence>MSPRPTPSVRPVARPAVRPVAGRARRALVVAVAVAALGLPGLPGPAAAAGVGVAAASTTCPAAGGAVVPAAAAPAGSPDVVLDGHGFGHGMGLSQYGARGAALLGCSSSTILTTYYPGLVPARRATRPTVLVDLLTGGGPSSRAELRADAGPVRWVSGGQEVVQPQGATWTVRRAASDRLEVLAGTGAGAVAPRGFAPVAGALVRADHGGQEVRLSTWTSLGATPLVRRSDADAARFAPRKAGLEVRAVLVDGARGSAVDAYLRGLAEMPVTWPQAAQEAQVVAARTFLLGRYVSSEDAYVVRPTTADQVWAGAERRAEDTRNGGGLARAVAATSTTGAGTVLTTASGGLARDLFYASSHGGWSETNTYVWGSAPVPHLRQVDDSRWALASGDPNLSWTVGLSWAQVADAFGLATATDLRVAPRGQAARTEVVVVGTRAGKPVTLRVTGQKARDALRAVAPGVRSSGFTVRPPAPVAPPATAAPAAGAAAGRPVALDVDGDGRDEVGWFSGGTWTLRSADGSTRSFTFGRAGDLPVTGDWDGDGRDGVGVVRAGVWHLREQAGPGAADRSFAYGRAGQQPVTGVWAPGRPTGIGVVAGGTWHLRDAVGPGNASRTWTFGAPGAQAVPGDWDGDGVDDPGALDGARWTFGSSARLTIPPLVLGRPGVRGVAGDWQGRGGDLPGVGRAGVVHVAARLDDGRSATPWQVLR</sequence>
<dbReference type="InParanoid" id="A0A3N1G902"/>
<evidence type="ECO:0000259" key="1">
    <source>
        <dbReference type="Pfam" id="PF08486"/>
    </source>
</evidence>
<dbReference type="InterPro" id="IPR006311">
    <property type="entry name" value="TAT_signal"/>
</dbReference>
<dbReference type="EMBL" id="RJKN01000010">
    <property type="protein sequence ID" value="ROP26706.1"/>
    <property type="molecule type" value="Genomic_DNA"/>
</dbReference>
<dbReference type="InterPro" id="IPR013693">
    <property type="entry name" value="SpoIID/LytB_N"/>
</dbReference>
<evidence type="ECO:0000313" key="3">
    <source>
        <dbReference type="Proteomes" id="UP000276232"/>
    </source>
</evidence>
<feature type="domain" description="Sporulation stage II protein D amidase enhancer LytB N-terminal" evidence="1">
    <location>
        <begin position="260"/>
        <end position="336"/>
    </location>
</feature>
<reference evidence="2 3" key="1">
    <citation type="journal article" date="2015" name="Stand. Genomic Sci.">
        <title>Genomic Encyclopedia of Bacterial and Archaeal Type Strains, Phase III: the genomes of soil and plant-associated and newly described type strains.</title>
        <authorList>
            <person name="Whitman W.B."/>
            <person name="Woyke T."/>
            <person name="Klenk H.P."/>
            <person name="Zhou Y."/>
            <person name="Lilburn T.G."/>
            <person name="Beck B.J."/>
            <person name="De Vos P."/>
            <person name="Vandamme P."/>
            <person name="Eisen J.A."/>
            <person name="Garrity G."/>
            <person name="Hugenholtz P."/>
            <person name="Kyrpides N.C."/>
        </authorList>
    </citation>
    <scope>NUCLEOTIDE SEQUENCE [LARGE SCALE GENOMIC DNA]</scope>
    <source>
        <strain evidence="2 3">CECT 7306</strain>
    </source>
</reference>
<dbReference type="AlphaFoldDB" id="A0A3N1G902"/>
<proteinExistence type="predicted"/>